<accession>A0A1Q3DBJ7</accession>
<organism evidence="2 3">
    <name type="scientific">Cephalotus follicularis</name>
    <name type="common">Albany pitcher plant</name>
    <dbReference type="NCBI Taxonomy" id="3775"/>
    <lineage>
        <taxon>Eukaryota</taxon>
        <taxon>Viridiplantae</taxon>
        <taxon>Streptophyta</taxon>
        <taxon>Embryophyta</taxon>
        <taxon>Tracheophyta</taxon>
        <taxon>Spermatophyta</taxon>
        <taxon>Magnoliopsida</taxon>
        <taxon>eudicotyledons</taxon>
        <taxon>Gunneridae</taxon>
        <taxon>Pentapetalae</taxon>
        <taxon>rosids</taxon>
        <taxon>fabids</taxon>
        <taxon>Oxalidales</taxon>
        <taxon>Cephalotaceae</taxon>
        <taxon>Cephalotus</taxon>
    </lineage>
</organism>
<keyword evidence="1" id="KW-0732">Signal</keyword>
<proteinExistence type="predicted"/>
<comment type="caution">
    <text evidence="2">The sequence shown here is derived from an EMBL/GenBank/DDBJ whole genome shotgun (WGS) entry which is preliminary data.</text>
</comment>
<feature type="signal peptide" evidence="1">
    <location>
        <begin position="1"/>
        <end position="17"/>
    </location>
</feature>
<reference evidence="3" key="1">
    <citation type="submission" date="2016-04" db="EMBL/GenBank/DDBJ databases">
        <title>Cephalotus genome sequencing.</title>
        <authorList>
            <person name="Fukushima K."/>
            <person name="Hasebe M."/>
            <person name="Fang X."/>
        </authorList>
    </citation>
    <scope>NUCLEOTIDE SEQUENCE [LARGE SCALE GENOMIC DNA]</scope>
    <source>
        <strain evidence="3">cv. St1</strain>
    </source>
</reference>
<name>A0A1Q3DBJ7_CEPFO</name>
<dbReference type="InParanoid" id="A0A1Q3DBJ7"/>
<protein>
    <submittedName>
        <fullName evidence="2">Uncharacterized protein</fullName>
    </submittedName>
</protein>
<feature type="non-terminal residue" evidence="2">
    <location>
        <position position="1"/>
    </location>
</feature>
<evidence type="ECO:0000313" key="3">
    <source>
        <dbReference type="Proteomes" id="UP000187406"/>
    </source>
</evidence>
<feature type="chain" id="PRO_5012749647" evidence="1">
    <location>
        <begin position="18"/>
        <end position="191"/>
    </location>
</feature>
<sequence length="191" mass="21775">LLFLLARILLLTNPTLEENVPRETEVQGSLISQLPKENVEQEEPEVQVLLKKKRIIIRPSTNTSFPRVTVSPLPPSKRARVDDPVLVMKPFKIVHPTSVSSTSSSSSGHNNLNNTQVHSEVFDAVKSHLRENHVAVVSSPRPINPKNQILLICSKANFPRSLRRMSMFLIRTHHLHQFFNHENLLLHRLFV</sequence>
<keyword evidence="3" id="KW-1185">Reference proteome</keyword>
<dbReference type="Proteomes" id="UP000187406">
    <property type="component" value="Unassembled WGS sequence"/>
</dbReference>
<evidence type="ECO:0000256" key="1">
    <source>
        <dbReference type="SAM" id="SignalP"/>
    </source>
</evidence>
<dbReference type="EMBL" id="BDDD01005673">
    <property type="protein sequence ID" value="GAV89693.1"/>
    <property type="molecule type" value="Genomic_DNA"/>
</dbReference>
<evidence type="ECO:0000313" key="2">
    <source>
        <dbReference type="EMBL" id="GAV89693.1"/>
    </source>
</evidence>
<dbReference type="AlphaFoldDB" id="A0A1Q3DBJ7"/>
<gene>
    <name evidence="2" type="ORF">CFOL_v3_33107</name>
</gene>